<comment type="cofactor">
    <cofactor evidence="4">
        <name>Zn(2+)</name>
        <dbReference type="ChEBI" id="CHEBI:29105"/>
    </cofactor>
</comment>
<organism evidence="6 7">
    <name type="scientific">Sediminicurvatus halobius</name>
    <dbReference type="NCBI Taxonomy" id="2182432"/>
    <lineage>
        <taxon>Bacteria</taxon>
        <taxon>Pseudomonadati</taxon>
        <taxon>Pseudomonadota</taxon>
        <taxon>Gammaproteobacteria</taxon>
        <taxon>Chromatiales</taxon>
        <taxon>Ectothiorhodospiraceae</taxon>
        <taxon>Sediminicurvatus</taxon>
    </lineage>
</organism>
<evidence type="ECO:0000256" key="3">
    <source>
        <dbReference type="ARBA" id="ARBA00023002"/>
    </source>
</evidence>
<keyword evidence="1 4" id="KW-0479">Metal-binding</keyword>
<gene>
    <name evidence="6" type="ORF">DEM34_16190</name>
</gene>
<comment type="similarity">
    <text evidence="4">Belongs to the zinc-containing alcohol dehydrogenase family.</text>
</comment>
<dbReference type="Proteomes" id="UP000245474">
    <property type="component" value="Unassembled WGS sequence"/>
</dbReference>
<dbReference type="InterPro" id="IPR011032">
    <property type="entry name" value="GroES-like_sf"/>
</dbReference>
<dbReference type="InterPro" id="IPR050129">
    <property type="entry name" value="Zn_alcohol_dh"/>
</dbReference>
<dbReference type="OrthoDB" id="9771084at2"/>
<dbReference type="CDD" id="cd08235">
    <property type="entry name" value="iditol_2_DH_like"/>
    <property type="match status" value="1"/>
</dbReference>
<evidence type="ECO:0000313" key="7">
    <source>
        <dbReference type="Proteomes" id="UP000245474"/>
    </source>
</evidence>
<proteinExistence type="inferred from homology"/>
<dbReference type="PANTHER" id="PTHR43401">
    <property type="entry name" value="L-THREONINE 3-DEHYDROGENASE"/>
    <property type="match status" value="1"/>
</dbReference>
<dbReference type="SUPFAM" id="SSF51735">
    <property type="entry name" value="NAD(P)-binding Rossmann-fold domains"/>
    <property type="match status" value="1"/>
</dbReference>
<evidence type="ECO:0000256" key="4">
    <source>
        <dbReference type="RuleBase" id="RU361277"/>
    </source>
</evidence>
<dbReference type="Gene3D" id="3.40.50.720">
    <property type="entry name" value="NAD(P)-binding Rossmann-like Domain"/>
    <property type="match status" value="1"/>
</dbReference>
<dbReference type="RefSeq" id="WP_109679878.1">
    <property type="nucleotide sequence ID" value="NZ_QFFI01000033.1"/>
</dbReference>
<comment type="caution">
    <text evidence="6">The sequence shown here is derived from an EMBL/GenBank/DDBJ whole genome shotgun (WGS) entry which is preliminary data.</text>
</comment>
<name>A0A2U2MXC4_9GAMM</name>
<dbReference type="EMBL" id="QFFI01000033">
    <property type="protein sequence ID" value="PWG61499.1"/>
    <property type="molecule type" value="Genomic_DNA"/>
</dbReference>
<dbReference type="InterPro" id="IPR036291">
    <property type="entry name" value="NAD(P)-bd_dom_sf"/>
</dbReference>
<evidence type="ECO:0000313" key="6">
    <source>
        <dbReference type="EMBL" id="PWG61499.1"/>
    </source>
</evidence>
<dbReference type="InterPro" id="IPR020843">
    <property type="entry name" value="ER"/>
</dbReference>
<dbReference type="Pfam" id="PF08240">
    <property type="entry name" value="ADH_N"/>
    <property type="match status" value="1"/>
</dbReference>
<protein>
    <submittedName>
        <fullName evidence="6">Threonine dehydrogenase</fullName>
    </submittedName>
</protein>
<dbReference type="PANTHER" id="PTHR43401:SF2">
    <property type="entry name" value="L-THREONINE 3-DEHYDROGENASE"/>
    <property type="match status" value="1"/>
</dbReference>
<sequence length="346" mass="36647">MRAAVFHAPEDIRYAEVETPTAGAGELLLRVRAATICGTDLRIFHGRKTKGVRTPSIIGHEFAGEIIDVGSGVSGFELGDGVAMDPVIPCLRCDYCKQGRENLCANRTAMGYEYDGAFAEYMRIPATGVAAGNVYKLAPGTSWEQAALAEPLACCLNGQENAEVGIGDSVVVMGAGPIGLMHLQLARVAGARQVIVSEPNARRRELARSLGAEVVIDPGSEDLVEAVRAHCDGLGADVAIVAIGLPVLVNQAFEVVRKQGRVNLFAGFTKGETAAIDPNLIHYNELHVTGASALTRRQYERSLRLIEAGVIAAGELVTHRLALQDIGEAFALAESGDGVKVAIRHD</sequence>
<dbReference type="InterPro" id="IPR002328">
    <property type="entry name" value="ADH_Zn_CS"/>
</dbReference>
<dbReference type="AlphaFoldDB" id="A0A2U2MXC4"/>
<dbReference type="GO" id="GO:0016616">
    <property type="term" value="F:oxidoreductase activity, acting on the CH-OH group of donors, NAD or NADP as acceptor"/>
    <property type="evidence" value="ECO:0007669"/>
    <property type="project" value="UniProtKB-ARBA"/>
</dbReference>
<accession>A0A2U2MXC4</accession>
<dbReference type="InterPro" id="IPR013149">
    <property type="entry name" value="ADH-like_C"/>
</dbReference>
<keyword evidence="2 4" id="KW-0862">Zinc</keyword>
<reference evidence="6 7" key="1">
    <citation type="submission" date="2018-05" db="EMBL/GenBank/DDBJ databases">
        <title>Spiribacter halobius sp. nov., a moderately halophilic bacterium isolated from marine solar saltern.</title>
        <authorList>
            <person name="Zheng W.-S."/>
            <person name="Lu D.-C."/>
            <person name="Du Z.-J."/>
        </authorList>
    </citation>
    <scope>NUCLEOTIDE SEQUENCE [LARGE SCALE GENOMIC DNA]</scope>
    <source>
        <strain evidence="6 7">E85</strain>
    </source>
</reference>
<keyword evidence="3" id="KW-0560">Oxidoreductase</keyword>
<dbReference type="GO" id="GO:0008270">
    <property type="term" value="F:zinc ion binding"/>
    <property type="evidence" value="ECO:0007669"/>
    <property type="project" value="InterPro"/>
</dbReference>
<dbReference type="SMART" id="SM00829">
    <property type="entry name" value="PKS_ER"/>
    <property type="match status" value="1"/>
</dbReference>
<dbReference type="Pfam" id="PF00107">
    <property type="entry name" value="ADH_zinc_N"/>
    <property type="match status" value="1"/>
</dbReference>
<evidence type="ECO:0000256" key="2">
    <source>
        <dbReference type="ARBA" id="ARBA00022833"/>
    </source>
</evidence>
<dbReference type="Gene3D" id="3.90.180.10">
    <property type="entry name" value="Medium-chain alcohol dehydrogenases, catalytic domain"/>
    <property type="match status" value="1"/>
</dbReference>
<dbReference type="PROSITE" id="PS00059">
    <property type="entry name" value="ADH_ZINC"/>
    <property type="match status" value="1"/>
</dbReference>
<evidence type="ECO:0000259" key="5">
    <source>
        <dbReference type="SMART" id="SM00829"/>
    </source>
</evidence>
<evidence type="ECO:0000256" key="1">
    <source>
        <dbReference type="ARBA" id="ARBA00022723"/>
    </source>
</evidence>
<dbReference type="SUPFAM" id="SSF50129">
    <property type="entry name" value="GroES-like"/>
    <property type="match status" value="1"/>
</dbReference>
<feature type="domain" description="Enoyl reductase (ER)" evidence="5">
    <location>
        <begin position="7"/>
        <end position="343"/>
    </location>
</feature>
<dbReference type="InterPro" id="IPR013154">
    <property type="entry name" value="ADH-like_N"/>
</dbReference>
<keyword evidence="7" id="KW-1185">Reference proteome</keyword>